<protein>
    <submittedName>
        <fullName evidence="3">Uncharacterized protein</fullName>
    </submittedName>
</protein>
<gene>
    <name evidence="3" type="ORF">B0A48_03788</name>
</gene>
<feature type="signal peptide" evidence="2">
    <location>
        <begin position="1"/>
        <end position="24"/>
    </location>
</feature>
<keyword evidence="2" id="KW-0732">Signal</keyword>
<evidence type="ECO:0000256" key="2">
    <source>
        <dbReference type="SAM" id="SignalP"/>
    </source>
</evidence>
<feature type="compositionally biased region" description="Acidic residues" evidence="1">
    <location>
        <begin position="370"/>
        <end position="379"/>
    </location>
</feature>
<organism evidence="3 4">
    <name type="scientific">Cryoendolithus antarcticus</name>
    <dbReference type="NCBI Taxonomy" id="1507870"/>
    <lineage>
        <taxon>Eukaryota</taxon>
        <taxon>Fungi</taxon>
        <taxon>Dikarya</taxon>
        <taxon>Ascomycota</taxon>
        <taxon>Pezizomycotina</taxon>
        <taxon>Dothideomycetes</taxon>
        <taxon>Dothideomycetidae</taxon>
        <taxon>Cladosporiales</taxon>
        <taxon>Cladosporiaceae</taxon>
        <taxon>Cryoendolithus</taxon>
    </lineage>
</organism>
<feature type="chain" id="PRO_5012664040" evidence="2">
    <location>
        <begin position="25"/>
        <end position="496"/>
    </location>
</feature>
<dbReference type="Proteomes" id="UP000192596">
    <property type="component" value="Unassembled WGS sequence"/>
</dbReference>
<dbReference type="EMBL" id="NAJO01000008">
    <property type="protein sequence ID" value="OQO10491.1"/>
    <property type="molecule type" value="Genomic_DNA"/>
</dbReference>
<feature type="region of interest" description="Disordered" evidence="1">
    <location>
        <begin position="370"/>
        <end position="391"/>
    </location>
</feature>
<proteinExistence type="predicted"/>
<keyword evidence="4" id="KW-1185">Reference proteome</keyword>
<evidence type="ECO:0000256" key="1">
    <source>
        <dbReference type="SAM" id="MobiDB-lite"/>
    </source>
</evidence>
<accession>A0A1V8TGX0</accession>
<dbReference type="InParanoid" id="A0A1V8TGX0"/>
<sequence length="496" mass="54594">MHFRELICLSGLATLAVVATPGVAKQVPAPKWDKYAGERQGTPAKGGFHGHQAREAEAANTHGWKDAHGQPYNPHAPHHARDAASTAAGAWAKPSEWASWLSSQLPKVTGSAAHPTAHPTARPVLAAQHGQQQGPHYARDAEAEAYRFNGPPTHYESHGNAHHAREAEAGHFTPPQHYQAHNPHHARDAEAEPVNFPAHPGGKFDHASDWHKDFLARHGVKHTARDALADEDSFEDNVDFSNDGYAEAEDEEEHLQAREAKPPAFHPQFNEHGSRGNQHHARDASAEPKYPAHPEGKEFDHNSGWHKAFLAAHGVKHNARDAELEAETVKYPAHPRGKFDHASDWHKEFLAAHGVKHNARSADEALEFEEETVDNSEESYELHERDVEEAEPLSYESYGAEDEDKLFARDARNAFQPGSGAHPTVNADYYDSQEHVDFLARHGIKLTVPSSAAPEATEIPSLQARLVPPKPKQQVPTKPTPAKPSKSGFGGLKFPW</sequence>
<feature type="region of interest" description="Disordered" evidence="1">
    <location>
        <begin position="452"/>
        <end position="496"/>
    </location>
</feature>
<evidence type="ECO:0000313" key="3">
    <source>
        <dbReference type="EMBL" id="OQO10491.1"/>
    </source>
</evidence>
<feature type="region of interest" description="Disordered" evidence="1">
    <location>
        <begin position="264"/>
        <end position="295"/>
    </location>
</feature>
<feature type="compositionally biased region" description="Basic and acidic residues" evidence="1">
    <location>
        <begin position="52"/>
        <end position="68"/>
    </location>
</feature>
<comment type="caution">
    <text evidence="3">The sequence shown here is derived from an EMBL/GenBank/DDBJ whole genome shotgun (WGS) entry which is preliminary data.</text>
</comment>
<feature type="region of interest" description="Disordered" evidence="1">
    <location>
        <begin position="34"/>
        <end position="89"/>
    </location>
</feature>
<name>A0A1V8TGX0_9PEZI</name>
<evidence type="ECO:0000313" key="4">
    <source>
        <dbReference type="Proteomes" id="UP000192596"/>
    </source>
</evidence>
<feature type="compositionally biased region" description="Basic and acidic residues" evidence="1">
    <location>
        <begin position="280"/>
        <end position="295"/>
    </location>
</feature>
<dbReference type="AlphaFoldDB" id="A0A1V8TGX0"/>
<reference evidence="4" key="1">
    <citation type="submission" date="2017-03" db="EMBL/GenBank/DDBJ databases">
        <title>Genomes of endolithic fungi from Antarctica.</title>
        <authorList>
            <person name="Coleine C."/>
            <person name="Masonjones S."/>
            <person name="Stajich J.E."/>
        </authorList>
    </citation>
    <scope>NUCLEOTIDE SEQUENCE [LARGE SCALE GENOMIC DNA]</scope>
    <source>
        <strain evidence="4">CCFEE 5527</strain>
    </source>
</reference>